<evidence type="ECO:0000259" key="4">
    <source>
        <dbReference type="PROSITE" id="PS51084"/>
    </source>
</evidence>
<dbReference type="Gene3D" id="3.30.428.10">
    <property type="entry name" value="HIT-like"/>
    <property type="match status" value="1"/>
</dbReference>
<evidence type="ECO:0000256" key="3">
    <source>
        <dbReference type="PROSITE-ProRule" id="PRU00464"/>
    </source>
</evidence>
<feature type="short sequence motif" description="Histidine triad motif" evidence="2 3">
    <location>
        <begin position="101"/>
        <end position="105"/>
    </location>
</feature>
<dbReference type="Pfam" id="PF01230">
    <property type="entry name" value="HIT"/>
    <property type="match status" value="1"/>
</dbReference>
<gene>
    <name evidence="5" type="ORF">CRN52_20280</name>
</gene>
<dbReference type="PANTHER" id="PTHR46648:SF1">
    <property type="entry name" value="ADENOSINE 5'-MONOPHOSPHORAMIDASE HNT1"/>
    <property type="match status" value="1"/>
</dbReference>
<dbReference type="InterPro" id="IPR011146">
    <property type="entry name" value="HIT-like"/>
</dbReference>
<dbReference type="InterPro" id="IPR019808">
    <property type="entry name" value="Histidine_triad_CS"/>
</dbReference>
<dbReference type="SUPFAM" id="SSF54197">
    <property type="entry name" value="HIT-like"/>
    <property type="match status" value="1"/>
</dbReference>
<evidence type="ECO:0000256" key="2">
    <source>
        <dbReference type="PIRSR" id="PIRSR601310-3"/>
    </source>
</evidence>
<dbReference type="InterPro" id="IPR036265">
    <property type="entry name" value="HIT-like_sf"/>
</dbReference>
<dbReference type="AlphaFoldDB" id="A0A2S3QYP3"/>
<reference evidence="5 6" key="1">
    <citation type="journal article" date="2018" name="Front. Microbiol.">
        <title>Phylogeny of Vibrio vulnificus from the Analysis of the Core-Genome: Implications for Intra-Species Taxonomy.</title>
        <authorList>
            <person name="Roig F.J."/>
            <person name="Gonzalez-Candelas F."/>
            <person name="Sanjuan E."/>
            <person name="Fouz B."/>
            <person name="Feil E.J."/>
            <person name="Llorens C."/>
            <person name="Baker-Austin C."/>
            <person name="Oliver J.D."/>
            <person name="Danin-Poleg Y."/>
            <person name="Gibas C.J."/>
            <person name="Kashi Y."/>
            <person name="Gulig P.A."/>
            <person name="Morrison S.S."/>
            <person name="Amaro C."/>
        </authorList>
    </citation>
    <scope>NUCLEOTIDE SEQUENCE [LARGE SCALE GENOMIC DNA]</scope>
    <source>
        <strain evidence="5 6">CECT4608</strain>
    </source>
</reference>
<comment type="caution">
    <text evidence="5">The sequence shown here is derived from an EMBL/GenBank/DDBJ whole genome shotgun (WGS) entry which is preliminary data.</text>
</comment>
<dbReference type="GO" id="GO:0009117">
    <property type="term" value="P:nucleotide metabolic process"/>
    <property type="evidence" value="ECO:0007669"/>
    <property type="project" value="TreeGrafter"/>
</dbReference>
<dbReference type="PROSITE" id="PS51084">
    <property type="entry name" value="HIT_2"/>
    <property type="match status" value="1"/>
</dbReference>
<sequence>MATEQTCIICQIQQNKLTHFLIAEREGFKAVLDKYPIAEGHILILSPSHASHLEQLSDSEYATLFQFARDIGQQMSHVYDGVCDYNVIINNGQYSGQHIPHVHLHLIPRKKGDSVHFYWRLLTRFINPLSPMNTLTRLKRVHQQWQQRISMMDSSKS</sequence>
<dbReference type="EMBL" id="PDGH01000126">
    <property type="protein sequence ID" value="POB44056.1"/>
    <property type="molecule type" value="Genomic_DNA"/>
</dbReference>
<dbReference type="GO" id="GO:0003824">
    <property type="term" value="F:catalytic activity"/>
    <property type="evidence" value="ECO:0007669"/>
    <property type="project" value="InterPro"/>
</dbReference>
<accession>A0A2S3QYP3</accession>
<dbReference type="PANTHER" id="PTHR46648">
    <property type="entry name" value="HIT FAMILY PROTEIN 1"/>
    <property type="match status" value="1"/>
</dbReference>
<dbReference type="RefSeq" id="WP_072615706.1">
    <property type="nucleotide sequence ID" value="NZ_LMYA01000001.1"/>
</dbReference>
<name>A0A2S3QYP3_VIBVL</name>
<protein>
    <submittedName>
        <fullName evidence="5">HIT family protein</fullName>
    </submittedName>
</protein>
<evidence type="ECO:0000313" key="6">
    <source>
        <dbReference type="Proteomes" id="UP000237466"/>
    </source>
</evidence>
<evidence type="ECO:0000256" key="1">
    <source>
        <dbReference type="PIRSR" id="PIRSR601310-1"/>
    </source>
</evidence>
<proteinExistence type="predicted"/>
<dbReference type="PROSITE" id="PS00892">
    <property type="entry name" value="HIT_1"/>
    <property type="match status" value="1"/>
</dbReference>
<organism evidence="5 6">
    <name type="scientific">Vibrio vulnificus</name>
    <dbReference type="NCBI Taxonomy" id="672"/>
    <lineage>
        <taxon>Bacteria</taxon>
        <taxon>Pseudomonadati</taxon>
        <taxon>Pseudomonadota</taxon>
        <taxon>Gammaproteobacteria</taxon>
        <taxon>Vibrionales</taxon>
        <taxon>Vibrionaceae</taxon>
        <taxon>Vibrio</taxon>
    </lineage>
</organism>
<feature type="domain" description="HIT" evidence="4">
    <location>
        <begin position="8"/>
        <end position="116"/>
    </location>
</feature>
<dbReference type="Proteomes" id="UP000237466">
    <property type="component" value="Unassembled WGS sequence"/>
</dbReference>
<dbReference type="InterPro" id="IPR001310">
    <property type="entry name" value="Histidine_triad_HIT"/>
</dbReference>
<evidence type="ECO:0000313" key="5">
    <source>
        <dbReference type="EMBL" id="POB44056.1"/>
    </source>
</evidence>
<feature type="active site" description="Tele-AMP-histidine intermediate" evidence="1">
    <location>
        <position position="103"/>
    </location>
</feature>